<dbReference type="InterPro" id="IPR050023">
    <property type="entry name" value="OctT"/>
</dbReference>
<dbReference type="Gene3D" id="3.40.50.1110">
    <property type="entry name" value="SGNH hydrolase"/>
    <property type="match status" value="1"/>
</dbReference>
<evidence type="ECO:0000313" key="2">
    <source>
        <dbReference type="Proteomes" id="UP001500618"/>
    </source>
</evidence>
<name>A0ABP4V621_9ACTN</name>
<proteinExistence type="predicted"/>
<accession>A0ABP4V621</accession>
<dbReference type="RefSeq" id="WP_344315094.1">
    <property type="nucleotide sequence ID" value="NZ_BAAANY010000042.1"/>
</dbReference>
<dbReference type="EMBL" id="BAAANY010000042">
    <property type="protein sequence ID" value="GAA1718589.1"/>
    <property type="molecule type" value="Genomic_DNA"/>
</dbReference>
<reference evidence="2" key="1">
    <citation type="journal article" date="2019" name="Int. J. Syst. Evol. Microbiol.">
        <title>The Global Catalogue of Microorganisms (GCM) 10K type strain sequencing project: providing services to taxonomists for standard genome sequencing and annotation.</title>
        <authorList>
            <consortium name="The Broad Institute Genomics Platform"/>
            <consortium name="The Broad Institute Genome Sequencing Center for Infectious Disease"/>
            <person name="Wu L."/>
            <person name="Ma J."/>
        </authorList>
    </citation>
    <scope>NUCLEOTIDE SEQUENCE [LARGE SCALE GENOMIC DNA]</scope>
    <source>
        <strain evidence="2">JCM 14718</strain>
    </source>
</reference>
<organism evidence="1 2">
    <name type="scientific">Fodinicola feengrottensis</name>
    <dbReference type="NCBI Taxonomy" id="435914"/>
    <lineage>
        <taxon>Bacteria</taxon>
        <taxon>Bacillati</taxon>
        <taxon>Actinomycetota</taxon>
        <taxon>Actinomycetes</taxon>
        <taxon>Mycobacteriales</taxon>
        <taxon>Fodinicola</taxon>
    </lineage>
</organism>
<evidence type="ECO:0000313" key="1">
    <source>
        <dbReference type="EMBL" id="GAA1718589.1"/>
    </source>
</evidence>
<sequence length="252" mass="27776">MRHVLVLADSLAFYGPERGEISTDPRLFPNVLASRLSTVDSPVTADVVARVGWTSRDVWWAMTRDPYLYSVLLARADAVVLAVGGMDYLPTTVPTWLREGIRYLRPPALRRAVRTAYQRSQPVAALRTPWRALPQRLTDTYLAHAVGGVRFFHPGVPVVGILPPPHQAAVYGCAEGEPRGHGPAVAAARVWGRRHDVPMVDLPRIVWPHLLAGRANQDGMHYGWETHEEIGAALAAVITGCWDPRTPIGTDH</sequence>
<dbReference type="SUPFAM" id="SSF52266">
    <property type="entry name" value="SGNH hydrolase"/>
    <property type="match status" value="1"/>
</dbReference>
<gene>
    <name evidence="1" type="ORF">GCM10009765_78760</name>
</gene>
<dbReference type="Proteomes" id="UP001500618">
    <property type="component" value="Unassembled WGS sequence"/>
</dbReference>
<comment type="caution">
    <text evidence="1">The sequence shown here is derived from an EMBL/GenBank/DDBJ whole genome shotgun (WGS) entry which is preliminary data.</text>
</comment>
<dbReference type="InterPro" id="IPR036514">
    <property type="entry name" value="SGNH_hydro_sf"/>
</dbReference>
<keyword evidence="2" id="KW-1185">Reference proteome</keyword>
<dbReference type="NCBIfam" id="NF043016">
    <property type="entry name" value="DigluglyOctase"/>
    <property type="match status" value="1"/>
</dbReference>
<protein>
    <submittedName>
        <fullName evidence="1">GDSL-type esterase/lipase family protein</fullName>
    </submittedName>
</protein>